<proteinExistence type="predicted"/>
<dbReference type="GO" id="GO:0003700">
    <property type="term" value="F:DNA-binding transcription factor activity"/>
    <property type="evidence" value="ECO:0007669"/>
    <property type="project" value="InterPro"/>
</dbReference>
<evidence type="ECO:0000256" key="4">
    <source>
        <dbReference type="ARBA" id="ARBA00023163"/>
    </source>
</evidence>
<gene>
    <name evidence="6" type="ORF">J27TS8_10170</name>
</gene>
<dbReference type="Gene3D" id="1.10.1660.10">
    <property type="match status" value="1"/>
</dbReference>
<protein>
    <recommendedName>
        <fullName evidence="5">HTH merR-type domain-containing protein</fullName>
    </recommendedName>
</protein>
<dbReference type="InterPro" id="IPR047057">
    <property type="entry name" value="MerR_fam"/>
</dbReference>
<dbReference type="PANTHER" id="PTHR30204">
    <property type="entry name" value="REDOX-CYCLING DRUG-SENSING TRANSCRIPTIONAL ACTIVATOR SOXR"/>
    <property type="match status" value="1"/>
</dbReference>
<dbReference type="PROSITE" id="PS50937">
    <property type="entry name" value="HTH_MERR_2"/>
    <property type="match status" value="1"/>
</dbReference>
<dbReference type="Proteomes" id="UP000682111">
    <property type="component" value="Unassembled WGS sequence"/>
</dbReference>
<dbReference type="CDD" id="cd04764">
    <property type="entry name" value="HTH_MlrA-like_sg1"/>
    <property type="match status" value="1"/>
</dbReference>
<dbReference type="Pfam" id="PF13411">
    <property type="entry name" value="MerR_1"/>
    <property type="match status" value="1"/>
</dbReference>
<keyword evidence="4" id="KW-0804">Transcription</keyword>
<feature type="domain" description="HTH merR-type" evidence="5">
    <location>
        <begin position="28"/>
        <end position="98"/>
    </location>
</feature>
<dbReference type="AlphaFoldDB" id="A0A920BSR0"/>
<sequence>MNTLQQNIVYNKIKERIENMQTGKMVRAYSIKEVSKKINIPTGTIRQWEKDLNGLLVIQRTKQGARFFTENEINLLKKVKEMREQNVSKEMIRTLLQKHFANHSEHTSESFETGLSVPSVEQNERELPSQLHASEVYSIMDLYKQDIVNEIKQELTFNQQQITDNLKAEIASSSLHSIKEISKSIQRANDKRKGELLTLSSAISEASEHTSESFEALSEQVAASSQDTFERITEKLNETSAFTTKEHHTTWKKVSRTMTDSRRDVKRLIGTLETKQDTILNKVNELQQSAQEIRDREEAFQGMLSTYREVAAGKAKRKSWWRWW</sequence>
<accession>A0A920BSR0</accession>
<evidence type="ECO:0000256" key="3">
    <source>
        <dbReference type="ARBA" id="ARBA00023125"/>
    </source>
</evidence>
<dbReference type="InterPro" id="IPR000551">
    <property type="entry name" value="MerR-type_HTH_dom"/>
</dbReference>
<dbReference type="InterPro" id="IPR009061">
    <property type="entry name" value="DNA-bd_dom_put_sf"/>
</dbReference>
<reference evidence="6" key="1">
    <citation type="submission" date="2021-03" db="EMBL/GenBank/DDBJ databases">
        <title>Antimicrobial resistance genes in bacteria isolated from Japanese honey, and their potential for conferring macrolide and lincosamide resistance in the American foulbrood pathogen Paenibacillus larvae.</title>
        <authorList>
            <person name="Okamoto M."/>
            <person name="Kumagai M."/>
            <person name="Kanamori H."/>
            <person name="Takamatsu D."/>
        </authorList>
    </citation>
    <scope>NUCLEOTIDE SEQUENCE</scope>
    <source>
        <strain evidence="6">J27TS8</strain>
    </source>
</reference>
<evidence type="ECO:0000313" key="6">
    <source>
        <dbReference type="EMBL" id="GIN61024.1"/>
    </source>
</evidence>
<dbReference type="SMART" id="SM00422">
    <property type="entry name" value="HTH_MERR"/>
    <property type="match status" value="1"/>
</dbReference>
<dbReference type="SUPFAM" id="SSF46955">
    <property type="entry name" value="Putative DNA-binding domain"/>
    <property type="match status" value="1"/>
</dbReference>
<keyword evidence="7" id="KW-1185">Reference proteome</keyword>
<dbReference type="GO" id="GO:0003677">
    <property type="term" value="F:DNA binding"/>
    <property type="evidence" value="ECO:0007669"/>
    <property type="project" value="UniProtKB-KW"/>
</dbReference>
<keyword evidence="2" id="KW-0805">Transcription regulation</keyword>
<dbReference type="EMBL" id="BORC01000001">
    <property type="protein sequence ID" value="GIN61024.1"/>
    <property type="molecule type" value="Genomic_DNA"/>
</dbReference>
<evidence type="ECO:0000256" key="1">
    <source>
        <dbReference type="ARBA" id="ARBA00022491"/>
    </source>
</evidence>
<comment type="caution">
    <text evidence="6">The sequence shown here is derived from an EMBL/GenBank/DDBJ whole genome shotgun (WGS) entry which is preliminary data.</text>
</comment>
<evidence type="ECO:0000259" key="5">
    <source>
        <dbReference type="PROSITE" id="PS50937"/>
    </source>
</evidence>
<keyword evidence="1" id="KW-0678">Repressor</keyword>
<keyword evidence="3" id="KW-0238">DNA-binding</keyword>
<dbReference type="PANTHER" id="PTHR30204:SF69">
    <property type="entry name" value="MERR-FAMILY TRANSCRIPTIONAL REGULATOR"/>
    <property type="match status" value="1"/>
</dbReference>
<evidence type="ECO:0000256" key="2">
    <source>
        <dbReference type="ARBA" id="ARBA00023015"/>
    </source>
</evidence>
<name>A0A920BSR0_9BACI</name>
<evidence type="ECO:0000313" key="7">
    <source>
        <dbReference type="Proteomes" id="UP000682111"/>
    </source>
</evidence>
<organism evidence="6 7">
    <name type="scientific">Robertmurraya siralis</name>
    <dbReference type="NCBI Taxonomy" id="77777"/>
    <lineage>
        <taxon>Bacteria</taxon>
        <taxon>Bacillati</taxon>
        <taxon>Bacillota</taxon>
        <taxon>Bacilli</taxon>
        <taxon>Bacillales</taxon>
        <taxon>Bacillaceae</taxon>
        <taxon>Robertmurraya</taxon>
    </lineage>
</organism>